<gene>
    <name evidence="5" type="ORF">AW171_hschr2202</name>
</gene>
<accession>A0A120K0U3</accession>
<dbReference type="GO" id="GO:0000976">
    <property type="term" value="F:transcription cis-regulatory region binding"/>
    <property type="evidence" value="ECO:0007669"/>
    <property type="project" value="TreeGrafter"/>
</dbReference>
<feature type="domain" description="SPRY" evidence="4">
    <location>
        <begin position="118"/>
        <end position="355"/>
    </location>
</feature>
<dbReference type="Gene3D" id="2.60.120.920">
    <property type="match status" value="1"/>
</dbReference>
<dbReference type="SUPFAM" id="SSF49899">
    <property type="entry name" value="Concanavalin A-like lectins/glucanases"/>
    <property type="match status" value="1"/>
</dbReference>
<protein>
    <submittedName>
        <fullName evidence="5">HBL212Cp</fullName>
    </submittedName>
</protein>
<dbReference type="CDD" id="cd12872">
    <property type="entry name" value="SPRY_Ash2"/>
    <property type="match status" value="1"/>
</dbReference>
<comment type="similarity">
    <text evidence="3">Belongs to the cclA family.</text>
</comment>
<evidence type="ECO:0000313" key="6">
    <source>
        <dbReference type="Proteomes" id="UP000243052"/>
    </source>
</evidence>
<keyword evidence="2" id="KW-0539">Nucleus</keyword>
<keyword evidence="6" id="KW-1185">Reference proteome</keyword>
<dbReference type="PANTHER" id="PTHR10598">
    <property type="entry name" value="SET1/ASH2 HISTONE METHYLTRANSFERASE COMPLEX SUBUNIT ASH2"/>
    <property type="match status" value="1"/>
</dbReference>
<dbReference type="RefSeq" id="XP_017985686.1">
    <property type="nucleotide sequence ID" value="XM_018130218.1"/>
</dbReference>
<dbReference type="InterPro" id="IPR003877">
    <property type="entry name" value="SPRY_dom"/>
</dbReference>
<dbReference type="SMART" id="SM00449">
    <property type="entry name" value="SPRY"/>
    <property type="match status" value="1"/>
</dbReference>
<dbReference type="InterPro" id="IPR043136">
    <property type="entry name" value="B30.2/SPRY_sf"/>
</dbReference>
<dbReference type="STRING" id="45286.A0A120K0U3"/>
<evidence type="ECO:0000256" key="2">
    <source>
        <dbReference type="ARBA" id="ARBA00023242"/>
    </source>
</evidence>
<dbReference type="EMBL" id="CP014242">
    <property type="protein sequence ID" value="AMD18690.1"/>
    <property type="molecule type" value="Genomic_DNA"/>
</dbReference>
<evidence type="ECO:0000256" key="1">
    <source>
        <dbReference type="ARBA" id="ARBA00004123"/>
    </source>
</evidence>
<dbReference type="GeneID" id="28721841"/>
<reference evidence="5 6" key="1">
    <citation type="submission" date="2016-01" db="EMBL/GenBank/DDBJ databases">
        <title>Genome sequence of the yeast Holleya sinecauda.</title>
        <authorList>
            <person name="Dietrich F.S."/>
        </authorList>
    </citation>
    <scope>NUCLEOTIDE SEQUENCE [LARGE SCALE GENOMIC DNA]</scope>
    <source>
        <strain evidence="5 6">ATCC 58844</strain>
    </source>
</reference>
<evidence type="ECO:0000259" key="4">
    <source>
        <dbReference type="SMART" id="SM00449"/>
    </source>
</evidence>
<comment type="subcellular location">
    <subcellularLocation>
        <location evidence="1">Nucleus</location>
    </subcellularLocation>
</comment>
<dbReference type="InterPro" id="IPR013320">
    <property type="entry name" value="ConA-like_dom_sf"/>
</dbReference>
<sequence>MSAPVIPYHNTDFVYDGHSSKRPNWPPVVSSHSSNGHEFVLTEDTPLNKRHFIYQPCCPNPLLKNLKYVNSEYPYEAAGFNTMDRSDMLAMAKNSNDIVSVPEKCGWRSARADVCLKEGMAYWEIEVLEGGHPSGDFSDADGERKQSQYILNTTPHVRLGICRRESSLETPIGCDAYGYSIRDNMMESIHDSKLTQVLPSTKLKPGQRIGLLLKLPSFEEQYKQAMEYTHREIDALNTGGGSDILKKRAKSTNIEFQKTLLRNHDPKDIIRDQIAIRYKNQLFFESIDYVKKTKPEYHTSQKDPKEEYTLKGSFLKVYADGQELGNAFEELYPFLPPFSELNYNEKLYMNHWKNYMDSMPKAVNHRIAFLKNKFTNNGKLGYYPAISCFNGGVARIITTKPDLLYWDNVVNQFQEDKIFTLDELYKQQVADDIVWDLIAEIEAEEIRESIIAKRS</sequence>
<dbReference type="Proteomes" id="UP000243052">
    <property type="component" value="Chromosome ii"/>
</dbReference>
<dbReference type="InterPro" id="IPR037353">
    <property type="entry name" value="ASH2"/>
</dbReference>
<proteinExistence type="inferred from homology"/>
<evidence type="ECO:0000313" key="5">
    <source>
        <dbReference type="EMBL" id="AMD18690.1"/>
    </source>
</evidence>
<name>A0A120K0U3_9SACH</name>
<dbReference type="GO" id="GO:0048188">
    <property type="term" value="C:Set1C/COMPASS complex"/>
    <property type="evidence" value="ECO:0007669"/>
    <property type="project" value="InterPro"/>
</dbReference>
<dbReference type="PANTHER" id="PTHR10598:SF0">
    <property type="entry name" value="SET1_ASH2 HISTONE METHYLTRANSFERASE COMPLEX SUBUNIT ASH2"/>
    <property type="match status" value="1"/>
</dbReference>
<organism evidence="5 6">
    <name type="scientific">Eremothecium sinecaudum</name>
    <dbReference type="NCBI Taxonomy" id="45286"/>
    <lineage>
        <taxon>Eukaryota</taxon>
        <taxon>Fungi</taxon>
        <taxon>Dikarya</taxon>
        <taxon>Ascomycota</taxon>
        <taxon>Saccharomycotina</taxon>
        <taxon>Saccharomycetes</taxon>
        <taxon>Saccharomycetales</taxon>
        <taxon>Saccharomycetaceae</taxon>
        <taxon>Eremothecium</taxon>
    </lineage>
</organism>
<evidence type="ECO:0000256" key="3">
    <source>
        <dbReference type="ARBA" id="ARBA00038149"/>
    </source>
</evidence>
<dbReference type="AlphaFoldDB" id="A0A120K0U3"/>
<dbReference type="OrthoDB" id="10266026at2759"/>